<dbReference type="Proteomes" id="UP000076881">
    <property type="component" value="Unassembled WGS sequence"/>
</dbReference>
<protein>
    <submittedName>
        <fullName evidence="2">Sorting nexin-like protein</fullName>
    </submittedName>
</protein>
<evidence type="ECO:0000313" key="2">
    <source>
        <dbReference type="EMBL" id="OAA80980.1"/>
    </source>
</evidence>
<dbReference type="EMBL" id="AZHF01000001">
    <property type="protein sequence ID" value="OAA80980.1"/>
    <property type="molecule type" value="Genomic_DNA"/>
</dbReference>
<feature type="compositionally biased region" description="Low complexity" evidence="1">
    <location>
        <begin position="10"/>
        <end position="21"/>
    </location>
</feature>
<gene>
    <name evidence="2" type="ORF">LEL_00525</name>
</gene>
<accession>A0A168JX55</accession>
<keyword evidence="3" id="KW-1185">Reference proteome</keyword>
<evidence type="ECO:0000256" key="1">
    <source>
        <dbReference type="SAM" id="MobiDB-lite"/>
    </source>
</evidence>
<organism evidence="2 3">
    <name type="scientific">Akanthomyces lecanii RCEF 1005</name>
    <dbReference type="NCBI Taxonomy" id="1081108"/>
    <lineage>
        <taxon>Eukaryota</taxon>
        <taxon>Fungi</taxon>
        <taxon>Dikarya</taxon>
        <taxon>Ascomycota</taxon>
        <taxon>Pezizomycotina</taxon>
        <taxon>Sordariomycetes</taxon>
        <taxon>Hypocreomycetidae</taxon>
        <taxon>Hypocreales</taxon>
        <taxon>Cordycipitaceae</taxon>
        <taxon>Akanthomyces</taxon>
        <taxon>Cordyceps confragosa</taxon>
    </lineage>
</organism>
<dbReference type="AlphaFoldDB" id="A0A168JX55"/>
<sequence length="206" mass="21545">MEATLHPSHAGAGARAVAATGQTLSSGETETHGGWHAGSGSGAAPSSRRLGGLRSMGGLNGEDNETTNAMDSSAPSDAPFTAPPYWQNMPSRRRAASTQSSDSGRPSGAILLLDNEADEEEEDRNNACWAKSVEIVGHTIVNGGATSIGAFVVWNVRVETLQVRTAEACAAPSRTLIAVEKKKKSVNTDNNDVGKLHVYSEALFRV</sequence>
<reference evidence="2 3" key="1">
    <citation type="journal article" date="2016" name="Genome Biol. Evol.">
        <title>Divergent and convergent evolution of fungal pathogenicity.</title>
        <authorList>
            <person name="Shang Y."/>
            <person name="Xiao G."/>
            <person name="Zheng P."/>
            <person name="Cen K."/>
            <person name="Zhan S."/>
            <person name="Wang C."/>
        </authorList>
    </citation>
    <scope>NUCLEOTIDE SEQUENCE [LARGE SCALE GENOMIC DNA]</scope>
    <source>
        <strain evidence="2 3">RCEF 1005</strain>
    </source>
</reference>
<evidence type="ECO:0000313" key="3">
    <source>
        <dbReference type="Proteomes" id="UP000076881"/>
    </source>
</evidence>
<proteinExistence type="predicted"/>
<feature type="region of interest" description="Disordered" evidence="1">
    <location>
        <begin position="1"/>
        <end position="109"/>
    </location>
</feature>
<comment type="caution">
    <text evidence="2">The sequence shown here is derived from an EMBL/GenBank/DDBJ whole genome shotgun (WGS) entry which is preliminary data.</text>
</comment>
<feature type="compositionally biased region" description="Polar residues" evidence="1">
    <location>
        <begin position="66"/>
        <end position="75"/>
    </location>
</feature>
<dbReference type="OrthoDB" id="10254720at2759"/>
<name>A0A168JX55_CORDF</name>
<feature type="compositionally biased region" description="Low complexity" evidence="1">
    <location>
        <begin position="42"/>
        <end position="53"/>
    </location>
</feature>